<feature type="transmembrane region" description="Helical" evidence="1">
    <location>
        <begin position="195"/>
        <end position="214"/>
    </location>
</feature>
<evidence type="ECO:0000256" key="1">
    <source>
        <dbReference type="SAM" id="Phobius"/>
    </source>
</evidence>
<feature type="transmembrane region" description="Helical" evidence="1">
    <location>
        <begin position="147"/>
        <end position="174"/>
    </location>
</feature>
<keyword evidence="1" id="KW-0472">Membrane</keyword>
<reference evidence="2" key="1">
    <citation type="submission" date="2015-10" db="EMBL/GenBank/DDBJ databases">
        <authorList>
            <person name="Regsiter A."/>
            <person name="william w."/>
        </authorList>
    </citation>
    <scope>NUCLEOTIDE SEQUENCE</scope>
    <source>
        <strain evidence="2">Montdore</strain>
    </source>
</reference>
<dbReference type="EMBL" id="LN891150">
    <property type="protein sequence ID" value="CUS08051.1"/>
    <property type="molecule type" value="Genomic_DNA"/>
</dbReference>
<gene>
    <name evidence="2" type="ORF">GSTUAT00007870001</name>
</gene>
<evidence type="ECO:0000313" key="3">
    <source>
        <dbReference type="Proteomes" id="UP001412239"/>
    </source>
</evidence>
<feature type="non-terminal residue" evidence="2">
    <location>
        <position position="1"/>
    </location>
</feature>
<keyword evidence="1" id="KW-0812">Transmembrane</keyword>
<name>A0A292PMP7_9PEZI</name>
<sequence>TVLLLFTLSSFFLHLLILLGSTSNTPFLGSLYFIRFYDTWRAKDCTHTPGLSNFFQVGLWNYCEGSAGGVFRCEHPKEFWWFDPVEEMVERLFSGAGVPISDTVSRTAHKARRAGYCVFIFYFLSLIFSIATLMLDVIPSHRRWSPILSIFTSSFSAFFSAIGAVISTALYCLYRNFLEDLQEIHIQGALGRNMFVVMWAATIISASSSMMRIMCGCWNPERIRDGRGGGR</sequence>
<dbReference type="Pfam" id="PF06687">
    <property type="entry name" value="SUR7"/>
    <property type="match status" value="1"/>
</dbReference>
<dbReference type="PANTHER" id="PTHR28019">
    <property type="entry name" value="CELL MEMBRANE PROTEIN YLR413W-RELATED"/>
    <property type="match status" value="1"/>
</dbReference>
<keyword evidence="1" id="KW-1133">Transmembrane helix</keyword>
<dbReference type="GO" id="GO:0005886">
    <property type="term" value="C:plasma membrane"/>
    <property type="evidence" value="ECO:0007669"/>
    <property type="project" value="InterPro"/>
</dbReference>
<feature type="non-terminal residue" evidence="2">
    <location>
        <position position="231"/>
    </location>
</feature>
<feature type="transmembrane region" description="Helical" evidence="1">
    <location>
        <begin position="12"/>
        <end position="34"/>
    </location>
</feature>
<dbReference type="GO" id="GO:0051285">
    <property type="term" value="C:cell cortex of cell tip"/>
    <property type="evidence" value="ECO:0007669"/>
    <property type="project" value="TreeGrafter"/>
</dbReference>
<dbReference type="InterPro" id="IPR009571">
    <property type="entry name" value="SUR7/Rim9-like_fungi"/>
</dbReference>
<dbReference type="GO" id="GO:0031505">
    <property type="term" value="P:fungal-type cell wall organization"/>
    <property type="evidence" value="ECO:0007669"/>
    <property type="project" value="TreeGrafter"/>
</dbReference>
<dbReference type="PANTHER" id="PTHR28019:SF2">
    <property type="entry name" value="CELL MEMBRANE PROTEIN YLR413W-RELATED"/>
    <property type="match status" value="1"/>
</dbReference>
<keyword evidence="3" id="KW-1185">Reference proteome</keyword>
<proteinExistence type="predicted"/>
<accession>A0A292PMP7</accession>
<protein>
    <submittedName>
        <fullName evidence="2">Uncharacterized protein</fullName>
    </submittedName>
</protein>
<dbReference type="Proteomes" id="UP001412239">
    <property type="component" value="Unassembled WGS sequence"/>
</dbReference>
<dbReference type="AlphaFoldDB" id="A0A292PMP7"/>
<dbReference type="InterPro" id="IPR052413">
    <property type="entry name" value="SUR7_domain"/>
</dbReference>
<feature type="transmembrane region" description="Helical" evidence="1">
    <location>
        <begin position="114"/>
        <end position="135"/>
    </location>
</feature>
<organism evidence="2 3">
    <name type="scientific">Tuber aestivum</name>
    <name type="common">summer truffle</name>
    <dbReference type="NCBI Taxonomy" id="59557"/>
    <lineage>
        <taxon>Eukaryota</taxon>
        <taxon>Fungi</taxon>
        <taxon>Dikarya</taxon>
        <taxon>Ascomycota</taxon>
        <taxon>Pezizomycotina</taxon>
        <taxon>Pezizomycetes</taxon>
        <taxon>Pezizales</taxon>
        <taxon>Tuberaceae</taxon>
        <taxon>Tuber</taxon>
    </lineage>
</organism>
<evidence type="ECO:0000313" key="2">
    <source>
        <dbReference type="EMBL" id="CUS08051.1"/>
    </source>
</evidence>